<evidence type="ECO:0008006" key="4">
    <source>
        <dbReference type="Google" id="ProtNLM"/>
    </source>
</evidence>
<dbReference type="Proteomes" id="UP000652761">
    <property type="component" value="Unassembled WGS sequence"/>
</dbReference>
<protein>
    <recommendedName>
        <fullName evidence="4">CCHC-type domain-containing protein</fullName>
    </recommendedName>
</protein>
<dbReference type="AlphaFoldDB" id="A0A843TXF4"/>
<feature type="region of interest" description="Disordered" evidence="1">
    <location>
        <begin position="126"/>
        <end position="182"/>
    </location>
</feature>
<name>A0A843TXF4_COLES</name>
<evidence type="ECO:0000313" key="2">
    <source>
        <dbReference type="EMBL" id="MQL76138.1"/>
    </source>
</evidence>
<evidence type="ECO:0000313" key="3">
    <source>
        <dbReference type="Proteomes" id="UP000652761"/>
    </source>
</evidence>
<dbReference type="Gene3D" id="4.10.60.10">
    <property type="entry name" value="Zinc finger, CCHC-type"/>
    <property type="match status" value="1"/>
</dbReference>
<sequence>MVKNSRKIPKTKLQSIGLGLHVIKLLHNSAYTRECNKPGHMKGECPENKKEKYKKIHKFKKPKAMVATWSDEDSSEKEEEKASSSESEEICFMANSSDGKEGSFAFGHEYSTVEVQAKDFDGTLKNLDERIEDGTHNSSKGSVDTPHTGVDTMLQALRQKKKKWSNSVDTRSSSVDTRPSSQ</sequence>
<organism evidence="2 3">
    <name type="scientific">Colocasia esculenta</name>
    <name type="common">Wild taro</name>
    <name type="synonym">Arum esculentum</name>
    <dbReference type="NCBI Taxonomy" id="4460"/>
    <lineage>
        <taxon>Eukaryota</taxon>
        <taxon>Viridiplantae</taxon>
        <taxon>Streptophyta</taxon>
        <taxon>Embryophyta</taxon>
        <taxon>Tracheophyta</taxon>
        <taxon>Spermatophyta</taxon>
        <taxon>Magnoliopsida</taxon>
        <taxon>Liliopsida</taxon>
        <taxon>Araceae</taxon>
        <taxon>Aroideae</taxon>
        <taxon>Colocasieae</taxon>
        <taxon>Colocasia</taxon>
    </lineage>
</organism>
<feature type="region of interest" description="Disordered" evidence="1">
    <location>
        <begin position="64"/>
        <end position="93"/>
    </location>
</feature>
<keyword evidence="3" id="KW-1185">Reference proteome</keyword>
<dbReference type="EMBL" id="NMUH01000282">
    <property type="protein sequence ID" value="MQL76138.1"/>
    <property type="molecule type" value="Genomic_DNA"/>
</dbReference>
<comment type="caution">
    <text evidence="2">The sequence shown here is derived from an EMBL/GenBank/DDBJ whole genome shotgun (WGS) entry which is preliminary data.</text>
</comment>
<accession>A0A843TXF4</accession>
<evidence type="ECO:0000256" key="1">
    <source>
        <dbReference type="SAM" id="MobiDB-lite"/>
    </source>
</evidence>
<proteinExistence type="predicted"/>
<feature type="compositionally biased region" description="Basic and acidic residues" evidence="1">
    <location>
        <begin position="126"/>
        <end position="135"/>
    </location>
</feature>
<gene>
    <name evidence="2" type="ORF">Taro_008523</name>
</gene>
<reference evidence="2" key="1">
    <citation type="submission" date="2017-07" db="EMBL/GenBank/DDBJ databases">
        <title>Taro Niue Genome Assembly and Annotation.</title>
        <authorList>
            <person name="Atibalentja N."/>
            <person name="Keating K."/>
            <person name="Fields C.J."/>
        </authorList>
    </citation>
    <scope>NUCLEOTIDE SEQUENCE</scope>
    <source>
        <strain evidence="2">Niue_2</strain>
        <tissue evidence="2">Leaf</tissue>
    </source>
</reference>
<feature type="compositionally biased region" description="Polar residues" evidence="1">
    <location>
        <begin position="165"/>
        <end position="182"/>
    </location>
</feature>